<keyword evidence="3" id="KW-1185">Reference proteome</keyword>
<gene>
    <name evidence="2" type="ORF">SCUD_LOCUS4153</name>
</gene>
<evidence type="ECO:0000259" key="1">
    <source>
        <dbReference type="Pfam" id="PF20049"/>
    </source>
</evidence>
<dbReference type="PANTHER" id="PTHR47027:SF25">
    <property type="entry name" value="REVERSE TRANSCRIPTASE DOMAIN-CONTAINING PROTEIN"/>
    <property type="match status" value="1"/>
</dbReference>
<organism evidence="4">
    <name type="scientific">Schistosoma curassoni</name>
    <dbReference type="NCBI Taxonomy" id="6186"/>
    <lineage>
        <taxon>Eukaryota</taxon>
        <taxon>Metazoa</taxon>
        <taxon>Spiralia</taxon>
        <taxon>Lophotrochozoa</taxon>
        <taxon>Platyhelminthes</taxon>
        <taxon>Trematoda</taxon>
        <taxon>Digenea</taxon>
        <taxon>Strigeidida</taxon>
        <taxon>Schistosomatoidea</taxon>
        <taxon>Schistosomatidae</taxon>
        <taxon>Schistosoma</taxon>
    </lineage>
</organism>
<dbReference type="PANTHER" id="PTHR47027">
    <property type="entry name" value="REVERSE TRANSCRIPTASE DOMAIN-CONTAINING PROTEIN"/>
    <property type="match status" value="1"/>
</dbReference>
<evidence type="ECO:0000313" key="3">
    <source>
        <dbReference type="Proteomes" id="UP000279833"/>
    </source>
</evidence>
<protein>
    <submittedName>
        <fullName evidence="4">DUF6451 domain-containing protein</fullName>
    </submittedName>
</protein>
<evidence type="ECO:0000313" key="2">
    <source>
        <dbReference type="EMBL" id="VDO86968.1"/>
    </source>
</evidence>
<reference evidence="4" key="1">
    <citation type="submission" date="2016-06" db="UniProtKB">
        <authorList>
            <consortium name="WormBaseParasite"/>
        </authorList>
    </citation>
    <scope>IDENTIFICATION</scope>
</reference>
<dbReference type="EMBL" id="UZAK01005223">
    <property type="protein sequence ID" value="VDO86968.1"/>
    <property type="molecule type" value="Genomic_DNA"/>
</dbReference>
<dbReference type="InterPro" id="IPR045609">
    <property type="entry name" value="DUF6451"/>
</dbReference>
<dbReference type="WBParaSite" id="SCUD_0000415301-mRNA-1">
    <property type="protein sequence ID" value="SCUD_0000415301-mRNA-1"/>
    <property type="gene ID" value="SCUD_0000415301"/>
</dbReference>
<proteinExistence type="predicted"/>
<dbReference type="Proteomes" id="UP000279833">
    <property type="component" value="Unassembled WGS sequence"/>
</dbReference>
<evidence type="ECO:0000313" key="4">
    <source>
        <dbReference type="WBParaSite" id="SCUD_0000415301-mRNA-1"/>
    </source>
</evidence>
<dbReference type="AlphaFoldDB" id="A0A183JN68"/>
<reference evidence="2 3" key="2">
    <citation type="submission" date="2018-11" db="EMBL/GenBank/DDBJ databases">
        <authorList>
            <consortium name="Pathogen Informatics"/>
        </authorList>
    </citation>
    <scope>NUCLEOTIDE SEQUENCE [LARGE SCALE GENOMIC DNA]</scope>
    <source>
        <strain evidence="2">Dakar</strain>
        <strain evidence="3">Dakar, Senegal</strain>
    </source>
</reference>
<sequence length="210" mass="24591">MTRIGKARATFLQLKNIYNSKQLSTYIKVTIFNTNVKAVPLYGDETWRTTTTIIEKVQVFINSCLCKILNIRWLGNISNSLLCERTNQLATEEETRKRRWTWIGHTLRKSSNGVTRQVLTWNAEWKWESGRPKNPFCREIESDMKRLNSEWKEREMIVQDMVGWRVLVDGLYSITRGNMHKEILDLDCVLIDYPESFKSSGPTVNVIQVQ</sequence>
<feature type="domain" description="DUF6451" evidence="1">
    <location>
        <begin position="10"/>
        <end position="42"/>
    </location>
</feature>
<name>A0A183JN68_9TREM</name>
<dbReference type="Pfam" id="PF20049">
    <property type="entry name" value="DUF6451"/>
    <property type="match status" value="1"/>
</dbReference>
<accession>A0A183JN68</accession>